<dbReference type="GO" id="GO:0005759">
    <property type="term" value="C:mitochondrial matrix"/>
    <property type="evidence" value="ECO:0007669"/>
    <property type="project" value="TreeGrafter"/>
</dbReference>
<evidence type="ECO:0000313" key="10">
    <source>
        <dbReference type="Ensembl" id="ENSGWIP00000026639.1"/>
    </source>
</evidence>
<dbReference type="Ensembl" id="ENSGWIT00000029102.1">
    <property type="protein sequence ID" value="ENSGWIP00000026639.1"/>
    <property type="gene ID" value="ENSGWIG00000013980.1"/>
</dbReference>
<sequence>MGLWCASRGALSAAGLLLFKGARSVTRVRGVPVRACSGDSSHSPPVCHQLPHRALLRLHGADTRAFLQGLVTNDVTLLSERAALYAHLLNVQGRTLYDVILYRFSESDGGDGVYLECDATMTDSLVKHLKTFKIRRKVSISPCPEVSVWAVLCSQSKPELTSPDQAVAWEPDPRTALMGRRLLLHRDVRPSGLIPSCQEDDTEKYHMQRYSLGVPEGVRDLPPGVALPLESNLVYLQGISFSKGCYIGQELTARTHHTGVVRKRLMPVRLSSALQDSEDGAALQTVSGKPAGKHRASMGRLGLSLVRTAHAKETLTLQSSDGVAVTLEASVPPWWPREDS</sequence>
<evidence type="ECO:0000256" key="4">
    <source>
        <dbReference type="ARBA" id="ARBA00023133"/>
    </source>
</evidence>
<comment type="subcellular location">
    <subcellularLocation>
        <location evidence="1">Mitochondrion</location>
    </subcellularLocation>
</comment>
<feature type="domain" description="CAF17 C-terminal" evidence="9">
    <location>
        <begin position="262"/>
        <end position="336"/>
    </location>
</feature>
<keyword evidence="2" id="KW-0809">Transit peptide</keyword>
<dbReference type="SUPFAM" id="SSF103025">
    <property type="entry name" value="Folate-binding domain"/>
    <property type="match status" value="1"/>
</dbReference>
<dbReference type="InterPro" id="IPR027266">
    <property type="entry name" value="TrmE/GcvT-like"/>
</dbReference>
<keyword evidence="4" id="KW-0350">Heme biosynthesis</keyword>
<evidence type="ECO:0000313" key="11">
    <source>
        <dbReference type="Proteomes" id="UP000694680"/>
    </source>
</evidence>
<protein>
    <recommendedName>
        <fullName evidence="7">Iron-sulfur cluster assembly factor IBA57, mitochondrial</fullName>
    </recommendedName>
    <alternativeName>
        <fullName evidence="5">Iron-sulfur cluster assembly factor homolog</fullName>
    </alternativeName>
</protein>
<dbReference type="RefSeq" id="XP_028328659.1">
    <property type="nucleotide sequence ID" value="XM_028472858.1"/>
</dbReference>
<dbReference type="GO" id="GO:0006783">
    <property type="term" value="P:heme biosynthetic process"/>
    <property type="evidence" value="ECO:0007669"/>
    <property type="project" value="UniProtKB-KW"/>
</dbReference>
<comment type="similarity">
    <text evidence="6">Belongs to the GcvT family. CAF17/IBA57 subfamily.</text>
</comment>
<evidence type="ECO:0000256" key="5">
    <source>
        <dbReference type="ARBA" id="ARBA00075513"/>
    </source>
</evidence>
<gene>
    <name evidence="10" type="primary">iba57</name>
</gene>
<dbReference type="Proteomes" id="UP000694680">
    <property type="component" value="Chromosome 17"/>
</dbReference>
<keyword evidence="11" id="KW-1185">Reference proteome</keyword>
<dbReference type="NCBIfam" id="TIGR03317">
    <property type="entry name" value="ygfZ_signature"/>
    <property type="match status" value="1"/>
</dbReference>
<evidence type="ECO:0000256" key="2">
    <source>
        <dbReference type="ARBA" id="ARBA00022946"/>
    </source>
</evidence>
<dbReference type="CTD" id="200205"/>
<reference evidence="10" key="2">
    <citation type="submission" date="2025-08" db="UniProtKB">
        <authorList>
            <consortium name="Ensembl"/>
        </authorList>
    </citation>
    <scope>IDENTIFICATION</scope>
</reference>
<dbReference type="OrthoDB" id="191995at2759"/>
<dbReference type="GO" id="GO:0016226">
    <property type="term" value="P:iron-sulfur cluster assembly"/>
    <property type="evidence" value="ECO:0007669"/>
    <property type="project" value="TreeGrafter"/>
</dbReference>
<dbReference type="InterPro" id="IPR045179">
    <property type="entry name" value="YgfZ/GcvT"/>
</dbReference>
<dbReference type="Gene3D" id="3.30.1360.120">
    <property type="entry name" value="Probable tRNA modification gtpase trme, domain 1"/>
    <property type="match status" value="2"/>
</dbReference>
<reference evidence="10" key="1">
    <citation type="submission" date="2020-06" db="EMBL/GenBank/DDBJ databases">
        <authorList>
            <consortium name="Wellcome Sanger Institute Data Sharing"/>
        </authorList>
    </citation>
    <scope>NUCLEOTIDE SEQUENCE [LARGE SCALE GENOMIC DNA]</scope>
</reference>
<evidence type="ECO:0000256" key="7">
    <source>
        <dbReference type="ARBA" id="ARBA00093625"/>
    </source>
</evidence>
<organism evidence="10 11">
    <name type="scientific">Gouania willdenowi</name>
    <name type="common">Blunt-snouted clingfish</name>
    <name type="synonym">Lepadogaster willdenowi</name>
    <dbReference type="NCBI Taxonomy" id="441366"/>
    <lineage>
        <taxon>Eukaryota</taxon>
        <taxon>Metazoa</taxon>
        <taxon>Chordata</taxon>
        <taxon>Craniata</taxon>
        <taxon>Vertebrata</taxon>
        <taxon>Euteleostomi</taxon>
        <taxon>Actinopterygii</taxon>
        <taxon>Neopterygii</taxon>
        <taxon>Teleostei</taxon>
        <taxon>Neoteleostei</taxon>
        <taxon>Acanthomorphata</taxon>
        <taxon>Ovalentaria</taxon>
        <taxon>Blenniimorphae</taxon>
        <taxon>Blenniiformes</taxon>
        <taxon>Gobiesocoidei</taxon>
        <taxon>Gobiesocidae</taxon>
        <taxon>Gobiesocinae</taxon>
        <taxon>Gouania</taxon>
    </lineage>
</organism>
<accession>A0A8C5EU41</accession>
<dbReference type="FunFam" id="3.30.1360.120:FF:000015">
    <property type="entry name" value="IBA57, iron-sulfur cluster assembly"/>
    <property type="match status" value="1"/>
</dbReference>
<feature type="signal peptide" evidence="8">
    <location>
        <begin position="1"/>
        <end position="24"/>
    </location>
</feature>
<dbReference type="PANTHER" id="PTHR22602:SF0">
    <property type="entry name" value="TRANSFERASE CAF17, MITOCHONDRIAL-RELATED"/>
    <property type="match status" value="1"/>
</dbReference>
<evidence type="ECO:0000259" key="9">
    <source>
        <dbReference type="Pfam" id="PF25455"/>
    </source>
</evidence>
<evidence type="ECO:0000256" key="3">
    <source>
        <dbReference type="ARBA" id="ARBA00023128"/>
    </source>
</evidence>
<evidence type="ECO:0000256" key="1">
    <source>
        <dbReference type="ARBA" id="ARBA00004173"/>
    </source>
</evidence>
<keyword evidence="3" id="KW-0496">Mitochondrion</keyword>
<reference evidence="10" key="3">
    <citation type="submission" date="2025-09" db="UniProtKB">
        <authorList>
            <consortium name="Ensembl"/>
        </authorList>
    </citation>
    <scope>IDENTIFICATION</scope>
</reference>
<feature type="chain" id="PRO_5034847887" description="Iron-sulfur cluster assembly factor IBA57, mitochondrial" evidence="8">
    <location>
        <begin position="25"/>
        <end position="340"/>
    </location>
</feature>
<keyword evidence="8" id="KW-0732">Signal</keyword>
<evidence type="ECO:0000256" key="6">
    <source>
        <dbReference type="ARBA" id="ARBA00093447"/>
    </source>
</evidence>
<dbReference type="GeneID" id="114479269"/>
<evidence type="ECO:0000256" key="8">
    <source>
        <dbReference type="SAM" id="SignalP"/>
    </source>
</evidence>
<dbReference type="InterPro" id="IPR017703">
    <property type="entry name" value="YgfZ/GCV_T_CS"/>
</dbReference>
<dbReference type="InterPro" id="IPR057460">
    <property type="entry name" value="CAF17_C"/>
</dbReference>
<dbReference type="AlphaFoldDB" id="A0A8C5EU41"/>
<name>A0A8C5EU41_GOUWI</name>
<dbReference type="Pfam" id="PF25455">
    <property type="entry name" value="Beta-barrel_CAF17_C"/>
    <property type="match status" value="1"/>
</dbReference>
<proteinExistence type="inferred from homology"/>
<dbReference type="PANTHER" id="PTHR22602">
    <property type="entry name" value="TRANSFERASE CAF17, MITOCHONDRIAL-RELATED"/>
    <property type="match status" value="1"/>
</dbReference>